<evidence type="ECO:0000256" key="9">
    <source>
        <dbReference type="PIRNR" id="PIRNR000774"/>
    </source>
</evidence>
<keyword evidence="3 9" id="KW-0808">Transferase</keyword>
<keyword evidence="2 9" id="KW-0240">DNA-directed RNA polymerase</keyword>
<evidence type="ECO:0000256" key="2">
    <source>
        <dbReference type="ARBA" id="ARBA00022478"/>
    </source>
</evidence>
<name>A0A836Z4W2_9NEIS</name>
<dbReference type="GO" id="GO:0006352">
    <property type="term" value="P:DNA-templated transcription initiation"/>
    <property type="evidence" value="ECO:0007669"/>
    <property type="project" value="InterPro"/>
</dbReference>
<evidence type="ECO:0000256" key="8">
    <source>
        <dbReference type="ARBA" id="ARBA00023163"/>
    </source>
</evidence>
<protein>
    <recommendedName>
        <fullName evidence="9">RNA polymerase sigma-54 factor</fullName>
    </recommendedName>
</protein>
<organism evidence="12 13">
    <name type="scientific">Snodgrassella communis</name>
    <dbReference type="NCBI Taxonomy" id="2946699"/>
    <lineage>
        <taxon>Bacteria</taxon>
        <taxon>Pseudomonadati</taxon>
        <taxon>Pseudomonadota</taxon>
        <taxon>Betaproteobacteria</taxon>
        <taxon>Neisseriales</taxon>
        <taxon>Neisseriaceae</taxon>
        <taxon>Snodgrassella</taxon>
    </lineage>
</organism>
<keyword evidence="4 9" id="KW-0548">Nucleotidyltransferase</keyword>
<dbReference type="Gene3D" id="1.10.10.60">
    <property type="entry name" value="Homeodomain-like"/>
    <property type="match status" value="1"/>
</dbReference>
<dbReference type="PIRSF" id="PIRSF000774">
    <property type="entry name" value="RpoN"/>
    <property type="match status" value="1"/>
</dbReference>
<comment type="caution">
    <text evidence="12">The sequence shown here is derived from an EMBL/GenBank/DDBJ whole genome shotgun (WGS) entry which is preliminary data.</text>
</comment>
<dbReference type="InterPro" id="IPR038709">
    <property type="entry name" value="RpoN_core-bd_sf"/>
</dbReference>
<evidence type="ECO:0000259" key="10">
    <source>
        <dbReference type="Pfam" id="PF04552"/>
    </source>
</evidence>
<evidence type="ECO:0000259" key="11">
    <source>
        <dbReference type="Pfam" id="PF04963"/>
    </source>
</evidence>
<dbReference type="PANTHER" id="PTHR32248:SF4">
    <property type="entry name" value="RNA POLYMERASE SIGMA-54 FACTOR"/>
    <property type="match status" value="1"/>
</dbReference>
<keyword evidence="13" id="KW-1185">Reference proteome</keyword>
<sequence>MRMQKTSTHLKLNLTTRLSPKLQQSLQVLQLSTLELQELVSGWLADNPFLEEVENTPEDATIFSQYVQPPQHGMMQGESDIWETLADEPDMYALLRRQVCEYDLDDATATLVYFLIDNLNEQGYLDGSLTDLVENAPLEWRLDEKELARALAILQQFEPTGVGARDLQESLLLQLDNLSLAPSMNSDAIHTCAHLLISEYFGQWLSTHQFKQLCRKLPQFSATTLEAACKLIGTLNPFPCYGLPDRNGILAIRPDLEVYTDNSGCWQIRILRDAFPQLKIEAGVEEWLQQENTEMDAMCKSKWQEAQTCIHSLQMRKTTLQRLGEWILQQQKDFFNFGSLALTPLTIKETAQALQLAESTISRAINQKYLTCSQGVFPLRYFFSQSVATTDDGTGNSQTAIKSLLQSIINKEDPQHPYSDSYLVSQLAKQGINLARRTVAKYREALKIPPAHQRKVQYNSH</sequence>
<feature type="domain" description="RNA polymerase sigma factor 54 core-binding" evidence="11">
    <location>
        <begin position="83"/>
        <end position="281"/>
    </location>
</feature>
<accession>A0A836Z4W2</accession>
<evidence type="ECO:0000313" key="13">
    <source>
        <dbReference type="Proteomes" id="UP000027170"/>
    </source>
</evidence>
<evidence type="ECO:0000256" key="7">
    <source>
        <dbReference type="ARBA" id="ARBA00023125"/>
    </source>
</evidence>
<dbReference type="Proteomes" id="UP000027170">
    <property type="component" value="Unassembled WGS sequence"/>
</dbReference>
<dbReference type="Pfam" id="PF04963">
    <property type="entry name" value="Sigma54_CBD"/>
    <property type="match status" value="1"/>
</dbReference>
<reference evidence="12 13" key="1">
    <citation type="submission" date="2014-03" db="EMBL/GenBank/DDBJ databases">
        <title>The genomes of two eusocial bee gut symbionts.</title>
        <authorList>
            <person name="Kwong W.K."/>
            <person name="Engel P."/>
            <person name="Koch H."/>
            <person name="Moran N.A."/>
        </authorList>
    </citation>
    <scope>NUCLEOTIDE SEQUENCE [LARGE SCALE GENOMIC DNA]</scope>
    <source>
        <strain evidence="13">wkB29</strain>
    </source>
</reference>
<dbReference type="PROSITE" id="PS00718">
    <property type="entry name" value="SIGMA54_2"/>
    <property type="match status" value="1"/>
</dbReference>
<keyword evidence="8 9" id="KW-0804">Transcription</keyword>
<feature type="domain" description="RNA polymerase sigma factor 54 DNA-binding" evidence="10">
    <location>
        <begin position="298"/>
        <end position="455"/>
    </location>
</feature>
<dbReference type="InterPro" id="IPR007046">
    <property type="entry name" value="RNA_pol_sigma_54_core-bd"/>
</dbReference>
<dbReference type="EMBL" id="JFZV01000001">
    <property type="protein sequence ID" value="KDN15683.1"/>
    <property type="molecule type" value="Genomic_DNA"/>
</dbReference>
<evidence type="ECO:0000256" key="4">
    <source>
        <dbReference type="ARBA" id="ARBA00022695"/>
    </source>
</evidence>
<dbReference type="InterPro" id="IPR000394">
    <property type="entry name" value="RNA_pol_sigma_54"/>
</dbReference>
<evidence type="ECO:0000313" key="12">
    <source>
        <dbReference type="EMBL" id="KDN15683.1"/>
    </source>
</evidence>
<dbReference type="PANTHER" id="PTHR32248">
    <property type="entry name" value="RNA POLYMERASE SIGMA-54 FACTOR"/>
    <property type="match status" value="1"/>
</dbReference>
<evidence type="ECO:0000256" key="1">
    <source>
        <dbReference type="ARBA" id="ARBA00008798"/>
    </source>
</evidence>
<evidence type="ECO:0000256" key="6">
    <source>
        <dbReference type="ARBA" id="ARBA00023082"/>
    </source>
</evidence>
<dbReference type="GO" id="GO:0003677">
    <property type="term" value="F:DNA binding"/>
    <property type="evidence" value="ECO:0007669"/>
    <property type="project" value="UniProtKB-KW"/>
</dbReference>
<dbReference type="InterPro" id="IPR007634">
    <property type="entry name" value="RNA_pol_sigma_54_DNA-bd"/>
</dbReference>
<dbReference type="GO" id="GO:0001216">
    <property type="term" value="F:DNA-binding transcription activator activity"/>
    <property type="evidence" value="ECO:0007669"/>
    <property type="project" value="InterPro"/>
</dbReference>
<dbReference type="Pfam" id="PF04552">
    <property type="entry name" value="Sigma54_DBD"/>
    <property type="match status" value="1"/>
</dbReference>
<dbReference type="GO" id="GO:0016987">
    <property type="term" value="F:sigma factor activity"/>
    <property type="evidence" value="ECO:0007669"/>
    <property type="project" value="UniProtKB-KW"/>
</dbReference>
<proteinExistence type="inferred from homology"/>
<dbReference type="Pfam" id="PF00309">
    <property type="entry name" value="Sigma54_AID"/>
    <property type="match status" value="1"/>
</dbReference>
<keyword evidence="6 9" id="KW-0731">Sigma factor</keyword>
<gene>
    <name evidence="12" type="ORF">SALWKB29_0102</name>
</gene>
<evidence type="ECO:0000256" key="3">
    <source>
        <dbReference type="ARBA" id="ARBA00022679"/>
    </source>
</evidence>
<keyword evidence="7 9" id="KW-0238">DNA-binding</keyword>
<dbReference type="Gene3D" id="1.10.10.1330">
    <property type="entry name" value="RNA polymerase sigma-54 factor, core-binding domain"/>
    <property type="match status" value="1"/>
</dbReference>
<keyword evidence="5 9" id="KW-0805">Transcription regulation</keyword>
<dbReference type="GO" id="GO:0000428">
    <property type="term" value="C:DNA-directed RNA polymerase complex"/>
    <property type="evidence" value="ECO:0007669"/>
    <property type="project" value="UniProtKB-KW"/>
</dbReference>
<dbReference type="NCBIfam" id="TIGR02395">
    <property type="entry name" value="rpoN_sigma"/>
    <property type="match status" value="1"/>
</dbReference>
<comment type="similarity">
    <text evidence="1 9">Belongs to the sigma-54 factor family.</text>
</comment>
<dbReference type="GO" id="GO:0016779">
    <property type="term" value="F:nucleotidyltransferase activity"/>
    <property type="evidence" value="ECO:0007669"/>
    <property type="project" value="UniProtKB-KW"/>
</dbReference>
<dbReference type="AlphaFoldDB" id="A0A836Z4W2"/>
<dbReference type="PROSITE" id="PS50044">
    <property type="entry name" value="SIGMA54_3"/>
    <property type="match status" value="1"/>
</dbReference>
<dbReference type="PRINTS" id="PR00045">
    <property type="entry name" value="SIGMA54FCT"/>
</dbReference>
<comment type="function">
    <text evidence="9">Sigma factors are initiation factors that promote the attachment of RNA polymerase to specific initiation sites and are then released.</text>
</comment>
<evidence type="ECO:0000256" key="5">
    <source>
        <dbReference type="ARBA" id="ARBA00023015"/>
    </source>
</evidence>